<dbReference type="PANTHER" id="PTHR11559">
    <property type="entry name" value="CARBOXYLESTERASE"/>
    <property type="match status" value="1"/>
</dbReference>
<dbReference type="Proteomes" id="UP000504629">
    <property type="component" value="Unplaced"/>
</dbReference>
<name>A0A6J2JNP5_BOMMA</name>
<accession>A0A6J2JNP5</accession>
<proteinExistence type="predicted"/>
<keyword evidence="1" id="KW-0325">Glycoprotein</keyword>
<dbReference type="OrthoDB" id="19653at2759"/>
<dbReference type="RefSeq" id="XP_028030642.1">
    <property type="nucleotide sequence ID" value="XM_028174841.1"/>
</dbReference>
<gene>
    <name evidence="4" type="primary">LOC114243375</name>
</gene>
<dbReference type="Pfam" id="PF00135">
    <property type="entry name" value="COesterase"/>
    <property type="match status" value="1"/>
</dbReference>
<protein>
    <submittedName>
        <fullName evidence="4">Carboxylesterase 5A-like</fullName>
    </submittedName>
</protein>
<evidence type="ECO:0000259" key="2">
    <source>
        <dbReference type="Pfam" id="PF00135"/>
    </source>
</evidence>
<evidence type="ECO:0000256" key="1">
    <source>
        <dbReference type="ARBA" id="ARBA00023180"/>
    </source>
</evidence>
<reference evidence="4" key="1">
    <citation type="submission" date="2025-08" db="UniProtKB">
        <authorList>
            <consortium name="RefSeq"/>
        </authorList>
    </citation>
    <scope>IDENTIFICATION</scope>
    <source>
        <tissue evidence="4">Silk gland</tissue>
    </source>
</reference>
<dbReference type="InterPro" id="IPR029058">
    <property type="entry name" value="AB_hydrolase_fold"/>
</dbReference>
<dbReference type="AlphaFoldDB" id="A0A6J2JNP5"/>
<organism evidence="3 4">
    <name type="scientific">Bombyx mandarina</name>
    <name type="common">Wild silk moth</name>
    <name type="synonym">Wild silkworm</name>
    <dbReference type="NCBI Taxonomy" id="7092"/>
    <lineage>
        <taxon>Eukaryota</taxon>
        <taxon>Metazoa</taxon>
        <taxon>Ecdysozoa</taxon>
        <taxon>Arthropoda</taxon>
        <taxon>Hexapoda</taxon>
        <taxon>Insecta</taxon>
        <taxon>Pterygota</taxon>
        <taxon>Neoptera</taxon>
        <taxon>Endopterygota</taxon>
        <taxon>Lepidoptera</taxon>
        <taxon>Glossata</taxon>
        <taxon>Ditrysia</taxon>
        <taxon>Bombycoidea</taxon>
        <taxon>Bombycidae</taxon>
        <taxon>Bombycinae</taxon>
        <taxon>Bombyx</taxon>
    </lineage>
</organism>
<dbReference type="Gene3D" id="3.40.50.1820">
    <property type="entry name" value="alpha/beta hydrolase"/>
    <property type="match status" value="1"/>
</dbReference>
<sequence>MPSDKPFISTFGKRQSDNFGILERCPCRDQAGIAPVWPSIREFHESRCSTTSAAEECLQLDVNVPTSAAPTWPVLAWVTGSDGSYHSGQLVKKGVIVVIVRHRLGAPGFLCYERDIPGNAGAKDVIAALRWVRDNIIAFKGNPARVVVAGQGFGAAMVEALTLTPMADGLFHGVILQSGSILAPWAFNYDAKDRAKVIGERLDKKRDYVDVFLNATMEELFIKSSESNTPYFSFGLCLEEPLKNEERFFLETPYDLFVTKKSKSVPMIIGYNSDEAYIFASLLKEFKVMNKLTKDISFLLPYELQFLNSREMNQVSRQIEDIYFRRNRTMTALLAYHRDVYFLSHVYRSASYHAAVSSLVYFYTFSHLGEVGVQKEPGIQKSGAAHSDELAYLFSGRNLDKEDGLVQDLLVRFWVNFVIHLNPTHRQPLDWDPMNYENPRLLDIGVEPKMIDYPHEKTSKFWEEIYDKYYYSRNRLPRN</sequence>
<keyword evidence="3" id="KW-1185">Reference proteome</keyword>
<dbReference type="GeneID" id="114243375"/>
<dbReference type="InterPro" id="IPR002018">
    <property type="entry name" value="CarbesteraseB"/>
</dbReference>
<evidence type="ECO:0000313" key="3">
    <source>
        <dbReference type="Proteomes" id="UP000504629"/>
    </source>
</evidence>
<feature type="domain" description="Carboxylesterase type B" evidence="2">
    <location>
        <begin position="42"/>
        <end position="462"/>
    </location>
</feature>
<dbReference type="KEGG" id="bman:114243375"/>
<dbReference type="SUPFAM" id="SSF53474">
    <property type="entry name" value="alpha/beta-Hydrolases"/>
    <property type="match status" value="1"/>
</dbReference>
<evidence type="ECO:0000313" key="4">
    <source>
        <dbReference type="RefSeq" id="XP_028030642.1"/>
    </source>
</evidence>
<dbReference type="InterPro" id="IPR050309">
    <property type="entry name" value="Type-B_Carboxylest/Lipase"/>
</dbReference>